<keyword evidence="5" id="KW-1185">Reference proteome</keyword>
<evidence type="ECO:0000256" key="2">
    <source>
        <dbReference type="SAM" id="Phobius"/>
    </source>
</evidence>
<accession>A0AAD7I6E0</accession>
<reference evidence="4" key="1">
    <citation type="submission" date="2023-03" db="EMBL/GenBank/DDBJ databases">
        <title>Massive genome expansion in bonnet fungi (Mycena s.s.) driven by repeated elements and novel gene families across ecological guilds.</title>
        <authorList>
            <consortium name="Lawrence Berkeley National Laboratory"/>
            <person name="Harder C.B."/>
            <person name="Miyauchi S."/>
            <person name="Viragh M."/>
            <person name="Kuo A."/>
            <person name="Thoen E."/>
            <person name="Andreopoulos B."/>
            <person name="Lu D."/>
            <person name="Skrede I."/>
            <person name="Drula E."/>
            <person name="Henrissat B."/>
            <person name="Morin E."/>
            <person name="Kohler A."/>
            <person name="Barry K."/>
            <person name="LaButti K."/>
            <person name="Morin E."/>
            <person name="Salamov A."/>
            <person name="Lipzen A."/>
            <person name="Mereny Z."/>
            <person name="Hegedus B."/>
            <person name="Baldrian P."/>
            <person name="Stursova M."/>
            <person name="Weitz H."/>
            <person name="Taylor A."/>
            <person name="Grigoriev I.V."/>
            <person name="Nagy L.G."/>
            <person name="Martin F."/>
            <person name="Kauserud H."/>
        </authorList>
    </citation>
    <scope>NUCLEOTIDE SEQUENCE</scope>
    <source>
        <strain evidence="4">CBHHK188m</strain>
    </source>
</reference>
<name>A0AAD7I6E0_9AGAR</name>
<feature type="transmembrane region" description="Helical" evidence="2">
    <location>
        <begin position="232"/>
        <end position="256"/>
    </location>
</feature>
<comment type="caution">
    <text evidence="4">The sequence shown here is derived from an EMBL/GenBank/DDBJ whole genome shotgun (WGS) entry which is preliminary data.</text>
</comment>
<dbReference type="Pfam" id="PF20231">
    <property type="entry name" value="DUF6589"/>
    <property type="match status" value="1"/>
</dbReference>
<dbReference type="EMBL" id="JARJLG010000158">
    <property type="protein sequence ID" value="KAJ7734958.1"/>
    <property type="molecule type" value="Genomic_DNA"/>
</dbReference>
<keyword evidence="2" id="KW-1133">Transmembrane helix</keyword>
<proteinExistence type="predicted"/>
<keyword evidence="2" id="KW-0472">Membrane</keyword>
<dbReference type="AlphaFoldDB" id="A0AAD7I6E0"/>
<evidence type="ECO:0000313" key="4">
    <source>
        <dbReference type="EMBL" id="KAJ7734958.1"/>
    </source>
</evidence>
<gene>
    <name evidence="4" type="ORF">DFH07DRAFT_754136</name>
</gene>
<feature type="domain" description="DUF6589" evidence="3">
    <location>
        <begin position="379"/>
        <end position="791"/>
    </location>
</feature>
<sequence length="876" mass="99753">MVERNVFHSEYSDPEYSEPESDEPDFDPALDAITSDTENAAAGGEEDVDSQSADVMEVGEPQMGLLAVNVKKVLTVMAGLGLSLPVFLDALSWGDRDCTLDAAVRNARTGLLNSPELPIILRRWHKPPRPPKSKKHRPQGAKSVMEGFALECSQEILAQELELLADVFESPARDDIKEEELTGISFPDTVKQVKKIAPNLWSALFGLARTQSQQDRNPTKSPANASYLLSVYFAKFLFIYLFNQTVLIVIAIFSYTRTHHRGRLQKLFAIYFKFRGLSAKGFDTLHAIGLTMSNKWTGNAVERISAESMAAMKRLMDLFPWIMSYDNARIAFRVFAQRIDHKSAEGNGTAGTVYIKRSAKPLPKDINRMVQEFRREGMRNPLTGTDIMRIAALADACRLPHIVFLILHYLFESPDFGFSEYSGKDHPLLQKPAPIHQLPTGPEHVDLQYLLGTLNIPEASYEDNARLIIEWLKQLNSHLPEAQQKLGLEQIMAWVGDQLTVDRLRNLFRFRAEDENSFERLDWLLIPPGWLHIQMAFANAIHRQHLGTSKGRGLSSAFDILTRKGLQSTRTEGPFFHDLNEALHIIAEAQIREIWLEAGKVENLSELCQKQPEELYKLAEKIVSEHASSAALVRMQLKPRPDELKTQSIMFLRDVIPYILLRSAVKHGDVGFMEDMIPLMLFRFIGGRNSNYTGEMLELLQGLHREWPPEICEFIQDNCWVINNLGRPGGFMPVDEAQEMNIKDIKVTYRSEGPNIDWQYLTKLHPAIHVIRAVNHHMEYEFKTRVRGRKHTVPKKELDIQELQKWYKASKVHAFVPDRKIKSKLKSSPDRPKDTVSKGGAAIQTGKTLERWIENRTVERSTTENWDLVSDSDDED</sequence>
<dbReference type="InterPro" id="IPR046496">
    <property type="entry name" value="DUF6589"/>
</dbReference>
<keyword evidence="2" id="KW-0812">Transmembrane</keyword>
<feature type="compositionally biased region" description="Basic and acidic residues" evidence="1">
    <location>
        <begin position="1"/>
        <end position="11"/>
    </location>
</feature>
<protein>
    <recommendedName>
        <fullName evidence="3">DUF6589 domain-containing protein</fullName>
    </recommendedName>
</protein>
<organism evidence="4 5">
    <name type="scientific">Mycena maculata</name>
    <dbReference type="NCBI Taxonomy" id="230809"/>
    <lineage>
        <taxon>Eukaryota</taxon>
        <taxon>Fungi</taxon>
        <taxon>Dikarya</taxon>
        <taxon>Basidiomycota</taxon>
        <taxon>Agaricomycotina</taxon>
        <taxon>Agaricomycetes</taxon>
        <taxon>Agaricomycetidae</taxon>
        <taxon>Agaricales</taxon>
        <taxon>Marasmiineae</taxon>
        <taxon>Mycenaceae</taxon>
        <taxon>Mycena</taxon>
    </lineage>
</organism>
<feature type="compositionally biased region" description="Acidic residues" evidence="1">
    <location>
        <begin position="12"/>
        <end position="28"/>
    </location>
</feature>
<evidence type="ECO:0000256" key="1">
    <source>
        <dbReference type="SAM" id="MobiDB-lite"/>
    </source>
</evidence>
<feature type="region of interest" description="Disordered" evidence="1">
    <location>
        <begin position="1"/>
        <end position="51"/>
    </location>
</feature>
<evidence type="ECO:0000313" key="5">
    <source>
        <dbReference type="Proteomes" id="UP001215280"/>
    </source>
</evidence>
<dbReference type="Proteomes" id="UP001215280">
    <property type="component" value="Unassembled WGS sequence"/>
</dbReference>
<feature type="compositionally biased region" description="Basic and acidic residues" evidence="1">
    <location>
        <begin position="827"/>
        <end position="836"/>
    </location>
</feature>
<evidence type="ECO:0000259" key="3">
    <source>
        <dbReference type="Pfam" id="PF20231"/>
    </source>
</evidence>
<feature type="region of interest" description="Disordered" evidence="1">
    <location>
        <begin position="823"/>
        <end position="843"/>
    </location>
</feature>